<reference evidence="2" key="1">
    <citation type="journal article" date="2018" name="Front. Microbiol.">
        <title>Genome-Based Analysis Reveals the Taxonomy and Diversity of the Family Idiomarinaceae.</title>
        <authorList>
            <person name="Liu Y."/>
            <person name="Lai Q."/>
            <person name="Shao Z."/>
        </authorList>
    </citation>
    <scope>NUCLEOTIDE SEQUENCE [LARGE SCALE GENOMIC DNA]</scope>
    <source>
        <strain evidence="2">908033</strain>
    </source>
</reference>
<keyword evidence="2" id="KW-1185">Reference proteome</keyword>
<sequence>MPAPKLEITVRNAHQQIDRLEKYRSESGSIEAKYQHFIAEMIMLRLFSIFEDSVAEIAYKLVSGATYTNGTFPALAVSAGAMSGARGLFLSYGRTIPVQNLKWTKSKYIRESVQHVISTSDPFIISAQRNGNIIDEMRKMRNVLAHNTTSAKADFKTVVRLTYGANVNITPGAFLSSIKRTSRCNLDRYLSSTKAVLMDMASGV</sequence>
<dbReference type="Proteomes" id="UP000286985">
    <property type="component" value="Unassembled WGS sequence"/>
</dbReference>
<evidence type="ECO:0000313" key="2">
    <source>
        <dbReference type="Proteomes" id="UP000286985"/>
    </source>
</evidence>
<dbReference type="STRING" id="519452.SAMN04488139_0159"/>
<gene>
    <name evidence="1" type="ORF">CWE24_00135</name>
</gene>
<evidence type="ECO:0008006" key="3">
    <source>
        <dbReference type="Google" id="ProtNLM"/>
    </source>
</evidence>
<dbReference type="OrthoDB" id="9553925at2"/>
<accession>A0A432XJL6</accession>
<proteinExistence type="predicted"/>
<dbReference type="AlphaFoldDB" id="A0A432XJL6"/>
<protein>
    <recommendedName>
        <fullName evidence="3">RiboL-PSP-HEPN domain-containing protein</fullName>
    </recommendedName>
</protein>
<organism evidence="1 2">
    <name type="scientific">Pseudidiomarina donghaiensis</name>
    <dbReference type="NCBI Taxonomy" id="519452"/>
    <lineage>
        <taxon>Bacteria</taxon>
        <taxon>Pseudomonadati</taxon>
        <taxon>Pseudomonadota</taxon>
        <taxon>Gammaproteobacteria</taxon>
        <taxon>Alteromonadales</taxon>
        <taxon>Idiomarinaceae</taxon>
        <taxon>Pseudidiomarina</taxon>
    </lineage>
</organism>
<dbReference type="RefSeq" id="WP_092836277.1">
    <property type="nucleotide sequence ID" value="NZ_FPCF01000001.1"/>
</dbReference>
<evidence type="ECO:0000313" key="1">
    <source>
        <dbReference type="EMBL" id="RUO48964.1"/>
    </source>
</evidence>
<dbReference type="EMBL" id="PIPU01000001">
    <property type="protein sequence ID" value="RUO48964.1"/>
    <property type="molecule type" value="Genomic_DNA"/>
</dbReference>
<comment type="caution">
    <text evidence="1">The sequence shown here is derived from an EMBL/GenBank/DDBJ whole genome shotgun (WGS) entry which is preliminary data.</text>
</comment>
<name>A0A432XJL6_9GAMM</name>